<dbReference type="Gene3D" id="1.10.20.10">
    <property type="entry name" value="Histone, subunit A"/>
    <property type="match status" value="1"/>
</dbReference>
<evidence type="ECO:0000313" key="1">
    <source>
        <dbReference type="EMBL" id="OSC32088.1"/>
    </source>
</evidence>
<dbReference type="RefSeq" id="WP_085288512.1">
    <property type="nucleotide sequence ID" value="NZ_NCXM01000002.1"/>
</dbReference>
<keyword evidence="2" id="KW-1185">Reference proteome</keyword>
<dbReference type="InterPro" id="IPR015207">
    <property type="entry name" value="DUF1931"/>
</dbReference>
<dbReference type="OrthoDB" id="14134at2"/>
<organism evidence="1 2">
    <name type="scientific">Mycolicibacterium vulneris</name>
    <dbReference type="NCBI Taxonomy" id="547163"/>
    <lineage>
        <taxon>Bacteria</taxon>
        <taxon>Bacillati</taxon>
        <taxon>Actinomycetota</taxon>
        <taxon>Actinomycetes</taxon>
        <taxon>Mycobacteriales</taxon>
        <taxon>Mycobacteriaceae</taxon>
        <taxon>Mycolicibacterium</taxon>
    </lineage>
</organism>
<dbReference type="Proteomes" id="UP000242320">
    <property type="component" value="Unassembled WGS sequence"/>
</dbReference>
<protein>
    <recommendedName>
        <fullName evidence="3">DUF1931 family protein</fullName>
    </recommendedName>
</protein>
<evidence type="ECO:0000313" key="2">
    <source>
        <dbReference type="Proteomes" id="UP000242320"/>
    </source>
</evidence>
<accession>A0A1X2LDN6</accession>
<dbReference type="CDD" id="cd22923">
    <property type="entry name" value="HFD_Aq328-like_rpt2"/>
    <property type="match status" value="1"/>
</dbReference>
<dbReference type="GO" id="GO:0046982">
    <property type="term" value="F:protein heterodimerization activity"/>
    <property type="evidence" value="ECO:0007669"/>
    <property type="project" value="InterPro"/>
</dbReference>
<name>A0A1X2LDN6_9MYCO</name>
<dbReference type="AlphaFoldDB" id="A0A1X2LDN6"/>
<proteinExistence type="predicted"/>
<gene>
    <name evidence="1" type="ORF">B8W69_03090</name>
</gene>
<comment type="caution">
    <text evidence="1">The sequence shown here is derived from an EMBL/GenBank/DDBJ whole genome shotgun (WGS) entry which is preliminary data.</text>
</comment>
<dbReference type="EMBL" id="NCXM01000002">
    <property type="protein sequence ID" value="OSC32088.1"/>
    <property type="molecule type" value="Genomic_DNA"/>
</dbReference>
<dbReference type="Pfam" id="PF09123">
    <property type="entry name" value="DUF1931"/>
    <property type="match status" value="1"/>
</dbReference>
<dbReference type="SUPFAM" id="SSF47113">
    <property type="entry name" value="Histone-fold"/>
    <property type="match status" value="1"/>
</dbReference>
<dbReference type="InterPro" id="IPR009072">
    <property type="entry name" value="Histone-fold"/>
</dbReference>
<reference evidence="1 2" key="1">
    <citation type="submission" date="2017-04" db="EMBL/GenBank/DDBJ databases">
        <title>The new phylogeny of genus Mycobacterium.</title>
        <authorList>
            <person name="Tortoli E."/>
            <person name="Trovato A."/>
            <person name="Cirillo D.M."/>
        </authorList>
    </citation>
    <scope>NUCLEOTIDE SEQUENCE [LARGE SCALE GENOMIC DNA]</scope>
    <source>
        <strain evidence="1 2">DSM 45247</strain>
    </source>
</reference>
<sequence length="150" mass="17348">MTHPTGIPLFERFFRSAAGIKVDKNDLRRFREFVDEEIDSIAIAGRDAAKWNGRDVIVPQDLPITKGLQERMREFAKLDEADEVRDLLRQVVRRPPADVTFSEDTERTLLELFGGLSIALARSFRLIDPTVENPSTQHWDRACDFFRLIF</sequence>
<evidence type="ECO:0008006" key="3">
    <source>
        <dbReference type="Google" id="ProtNLM"/>
    </source>
</evidence>